<evidence type="ECO:0000256" key="4">
    <source>
        <dbReference type="RuleBase" id="RU368069"/>
    </source>
</evidence>
<feature type="compositionally biased region" description="Low complexity" evidence="5">
    <location>
        <begin position="111"/>
        <end position="124"/>
    </location>
</feature>
<keyword evidence="4" id="KW-0469">Meiosis</keyword>
<dbReference type="InterPro" id="IPR056603">
    <property type="entry name" value="HTH_NPRL3"/>
</dbReference>
<feature type="compositionally biased region" description="Low complexity" evidence="5">
    <location>
        <begin position="166"/>
        <end position="185"/>
    </location>
</feature>
<dbReference type="GO" id="GO:0038202">
    <property type="term" value="P:TORC1 signaling"/>
    <property type="evidence" value="ECO:0007669"/>
    <property type="project" value="TreeGrafter"/>
</dbReference>
<evidence type="ECO:0000256" key="3">
    <source>
        <dbReference type="ARBA" id="ARBA00030028"/>
    </source>
</evidence>
<dbReference type="KEGG" id="zmk:HG535_0E05600"/>
<dbReference type="GO" id="GO:0034198">
    <property type="term" value="P:cellular response to amino acid starvation"/>
    <property type="evidence" value="ECO:0007669"/>
    <property type="project" value="TreeGrafter"/>
</dbReference>
<dbReference type="AlphaFoldDB" id="A0A7H9B522"/>
<dbReference type="PANTHER" id="PTHR13153">
    <property type="entry name" value="CGTHBA PROTEIN -14 GENE PROTEIN"/>
    <property type="match status" value="1"/>
</dbReference>
<dbReference type="GeneID" id="59237218"/>
<dbReference type="GO" id="GO:1990130">
    <property type="term" value="C:GATOR1 complex"/>
    <property type="evidence" value="ECO:0007669"/>
    <property type="project" value="TreeGrafter"/>
</dbReference>
<dbReference type="InterPro" id="IPR005365">
    <property type="entry name" value="Npr3"/>
</dbReference>
<feature type="domain" description="GATOR1 complex protein NPRL3 C-terminal HTH" evidence="6">
    <location>
        <begin position="897"/>
        <end position="958"/>
    </location>
</feature>
<comment type="subcellular location">
    <subcellularLocation>
        <location evidence="4">Vacuole membrane</location>
        <topology evidence="4">Peripheral membrane protein</topology>
    </subcellularLocation>
</comment>
<feature type="compositionally biased region" description="Low complexity" evidence="5">
    <location>
        <begin position="138"/>
        <end position="159"/>
    </location>
</feature>
<evidence type="ECO:0000259" key="6">
    <source>
        <dbReference type="Pfam" id="PF24064"/>
    </source>
</evidence>
<dbReference type="Pfam" id="PF03666">
    <property type="entry name" value="NPR3"/>
    <property type="match status" value="1"/>
</dbReference>
<evidence type="ECO:0000313" key="7">
    <source>
        <dbReference type="EMBL" id="QLG73476.1"/>
    </source>
</evidence>
<comment type="similarity">
    <text evidence="1 4">Belongs to the NPR3 family.</text>
</comment>
<dbReference type="RefSeq" id="XP_037145203.1">
    <property type="nucleotide sequence ID" value="XM_037289308.1"/>
</dbReference>
<reference evidence="7 8" key="1">
    <citation type="submission" date="2020-07" db="EMBL/GenBank/DDBJ databases">
        <title>The yeast mating-type switching endonuclease HO is a domesticated member of an unorthodox homing genetic element family.</title>
        <authorList>
            <person name="Coughlan A.Y."/>
            <person name="Lombardi L."/>
            <person name="Braun-Galleani S."/>
            <person name="Martos A.R."/>
            <person name="Galeote V."/>
            <person name="Bigey F."/>
            <person name="Dequin S."/>
            <person name="Byrne K.P."/>
            <person name="Wolfe K.H."/>
        </authorList>
    </citation>
    <scope>NUCLEOTIDE SEQUENCE [LARGE SCALE GENOMIC DNA]</scope>
    <source>
        <strain evidence="7 8">NRRL Y-6702</strain>
    </source>
</reference>
<evidence type="ECO:0000256" key="1">
    <source>
        <dbReference type="ARBA" id="ARBA00010546"/>
    </source>
</evidence>
<feature type="compositionally biased region" description="Basic and acidic residues" evidence="5">
    <location>
        <begin position="368"/>
        <end position="384"/>
    </location>
</feature>
<evidence type="ECO:0000313" key="8">
    <source>
        <dbReference type="Proteomes" id="UP000509704"/>
    </source>
</evidence>
<protein>
    <recommendedName>
        <fullName evidence="2 4">Nitrogen permease regulator 3</fullName>
    </recommendedName>
    <alternativeName>
        <fullName evidence="3 4">Required for meiotic nuclear division protein 11</fullName>
    </alternativeName>
</protein>
<dbReference type="GO" id="GO:0010508">
    <property type="term" value="P:positive regulation of autophagy"/>
    <property type="evidence" value="ECO:0007669"/>
    <property type="project" value="TreeGrafter"/>
</dbReference>
<feature type="compositionally biased region" description="Polar residues" evidence="5">
    <location>
        <begin position="93"/>
        <end position="104"/>
    </location>
</feature>
<accession>A0A7H9B522</accession>
<keyword evidence="4" id="KW-0732">Signal</keyword>
<dbReference type="EMBL" id="CP058608">
    <property type="protein sequence ID" value="QLG73476.1"/>
    <property type="molecule type" value="Genomic_DNA"/>
</dbReference>
<dbReference type="Proteomes" id="UP000509704">
    <property type="component" value="Chromosome 5"/>
</dbReference>
<keyword evidence="8" id="KW-1185">Reference proteome</keyword>
<feature type="region of interest" description="Disordered" evidence="5">
    <location>
        <begin position="346"/>
        <end position="414"/>
    </location>
</feature>
<feature type="region of interest" description="Disordered" evidence="5">
    <location>
        <begin position="57"/>
        <end position="79"/>
    </location>
</feature>
<organism evidence="7 8">
    <name type="scientific">Zygotorulaspora mrakii</name>
    <name type="common">Zygosaccharomyces mrakii</name>
    <dbReference type="NCBI Taxonomy" id="42260"/>
    <lineage>
        <taxon>Eukaryota</taxon>
        <taxon>Fungi</taxon>
        <taxon>Dikarya</taxon>
        <taxon>Ascomycota</taxon>
        <taxon>Saccharomycotina</taxon>
        <taxon>Saccharomycetes</taxon>
        <taxon>Saccharomycetales</taxon>
        <taxon>Saccharomycetaceae</taxon>
        <taxon>Zygotorulaspora</taxon>
    </lineage>
</organism>
<proteinExistence type="inferred from homology"/>
<evidence type="ECO:0000256" key="2">
    <source>
        <dbReference type="ARBA" id="ARBA00017880"/>
    </source>
</evidence>
<name>A0A7H9B522_ZYGMR</name>
<feature type="region of interest" description="Disordered" evidence="5">
    <location>
        <begin position="93"/>
        <end position="191"/>
    </location>
</feature>
<dbReference type="PANTHER" id="PTHR13153:SF5">
    <property type="entry name" value="GATOR COMPLEX PROTEIN NPRL3"/>
    <property type="match status" value="1"/>
</dbReference>
<feature type="compositionally biased region" description="Basic residues" evidence="5">
    <location>
        <begin position="347"/>
        <end position="361"/>
    </location>
</feature>
<comment type="function">
    <text evidence="4">Mediates inactivation of the TORC1 complex in response to amino acid starvation. Required for meiotic nuclear division.</text>
</comment>
<gene>
    <name evidence="7" type="ORF">HG535_0E05600</name>
</gene>
<sequence>MLSKKRIVCGNNKPLKRQKMSPHLPNSRLLGIQLTISTHSGPQVVYHYPPATVEHISERQRQRNQKSATLDDRLTNGVTEEIDKRNGSIVATLTGQSLRSNDNRTIGDGGNSSPNVESPLSSSLQNRESMIRDHLEENQSGQEQSSESESSGLSDSEISTDYADCSSLSSSSSDSLSDHNISSNNTHVENTNDDRINFEFHIPGTIGNSVNSRVSQNSRMLRSKSSQISAARLLDIFSKDTQNRRESRASKISTSLAALKDVDVEEQSEDDLELLAMLDSGEIYMDEQYFDNDFFVDTRKIFGFEIELVAEFCSPERSMCNTRFEFTIDQFCFLGLPIHVDADGNWRKSKKKRRSSNRSKRSGSMSAKDSRTHSHSSKERDKHMGHNTKKPVQKVQEEVEESNEKTTDKQTSHLKDSSDFIKDDLEKNMDMFHVCFIMNPPLVEYNERVDDMFHYVVARLSLFLRYAEAKSKYVSTQCNIILKERDNVVKFSKTYKAISGPAQRAKYLYQRILAKSSLARALTTCVEKIQKDEMACLEIGDDKVISLQIPIQSEFRVLPNIKLDPVLRGSYLTSILNSKFIEASSSRENENDGLFEKEEQDDSDDLLNYALILLDEPANIIGDLETLSSEDDIGNVILTHLIKHVQPSVPLRSYQHVINRLLGTTNENSGLGSQSSFETSMLRSCALHLIYQRHARVIIPVSSKGTYIVSPLAPIKGYSKNDFTSTVSYSVLNDKPLIYQNQEIFSRKFPSLPSLPSFLNLLSNGKPRTFGTIIPSKDHKPIYLKALVWLIRYGYVTQLLTFVCIRVDKQIKMAVEEDMEKEAPILFQSNTKRDHAVVDNVSKGRDNSVSGADALKTFQGVTSLNYQSEEEEETDYGYDDLNMERDYTIILEPERATAVEKRWIIKCVQDQPSDVRIVFNKVFKYFNGRTPMESIMIREGISRHELKKVIVSLDKYLIEFHHW</sequence>
<dbReference type="GO" id="GO:1904262">
    <property type="term" value="P:negative regulation of TORC1 signaling"/>
    <property type="evidence" value="ECO:0007669"/>
    <property type="project" value="TreeGrafter"/>
</dbReference>
<feature type="compositionally biased region" description="Basic and acidic residues" evidence="5">
    <location>
        <begin position="402"/>
        <end position="414"/>
    </location>
</feature>
<dbReference type="GO" id="GO:0005774">
    <property type="term" value="C:vacuolar membrane"/>
    <property type="evidence" value="ECO:0007669"/>
    <property type="project" value="UniProtKB-SubCell"/>
</dbReference>
<evidence type="ECO:0000256" key="5">
    <source>
        <dbReference type="SAM" id="MobiDB-lite"/>
    </source>
</evidence>
<dbReference type="OrthoDB" id="18648at2759"/>
<dbReference type="GO" id="GO:0051321">
    <property type="term" value="P:meiotic cell cycle"/>
    <property type="evidence" value="ECO:0007669"/>
    <property type="project" value="UniProtKB-UniRule"/>
</dbReference>
<dbReference type="Pfam" id="PF24064">
    <property type="entry name" value="HTH_NPRL3"/>
    <property type="match status" value="1"/>
</dbReference>